<evidence type="ECO:0000313" key="2">
    <source>
        <dbReference type="Proteomes" id="UP001278500"/>
    </source>
</evidence>
<reference evidence="1" key="1">
    <citation type="journal article" date="2023" name="Mol. Phylogenet. Evol.">
        <title>Genome-scale phylogeny and comparative genomics of the fungal order Sordariales.</title>
        <authorList>
            <person name="Hensen N."/>
            <person name="Bonometti L."/>
            <person name="Westerberg I."/>
            <person name="Brannstrom I.O."/>
            <person name="Guillou S."/>
            <person name="Cros-Aarteil S."/>
            <person name="Calhoun S."/>
            <person name="Haridas S."/>
            <person name="Kuo A."/>
            <person name="Mondo S."/>
            <person name="Pangilinan J."/>
            <person name="Riley R."/>
            <person name="LaButti K."/>
            <person name="Andreopoulos B."/>
            <person name="Lipzen A."/>
            <person name="Chen C."/>
            <person name="Yan M."/>
            <person name="Daum C."/>
            <person name="Ng V."/>
            <person name="Clum A."/>
            <person name="Steindorff A."/>
            <person name="Ohm R.A."/>
            <person name="Martin F."/>
            <person name="Silar P."/>
            <person name="Natvig D.O."/>
            <person name="Lalanne C."/>
            <person name="Gautier V."/>
            <person name="Ament-Velasquez S.L."/>
            <person name="Kruys A."/>
            <person name="Hutchinson M.I."/>
            <person name="Powell A.J."/>
            <person name="Barry K."/>
            <person name="Miller A.N."/>
            <person name="Grigoriev I.V."/>
            <person name="Debuchy R."/>
            <person name="Gladieux P."/>
            <person name="Hiltunen Thoren M."/>
            <person name="Johannesson H."/>
        </authorList>
    </citation>
    <scope>NUCLEOTIDE SEQUENCE</scope>
    <source>
        <strain evidence="1">CBS 560.94</strain>
    </source>
</reference>
<reference evidence="1" key="2">
    <citation type="submission" date="2023-06" db="EMBL/GenBank/DDBJ databases">
        <authorList>
            <consortium name="Lawrence Berkeley National Laboratory"/>
            <person name="Haridas S."/>
            <person name="Hensen N."/>
            <person name="Bonometti L."/>
            <person name="Westerberg I."/>
            <person name="Brannstrom I.O."/>
            <person name="Guillou S."/>
            <person name="Cros-Aarteil S."/>
            <person name="Calhoun S."/>
            <person name="Kuo A."/>
            <person name="Mondo S."/>
            <person name="Pangilinan J."/>
            <person name="Riley R."/>
            <person name="Labutti K."/>
            <person name="Andreopoulos B."/>
            <person name="Lipzen A."/>
            <person name="Chen C."/>
            <person name="Yanf M."/>
            <person name="Daum C."/>
            <person name="Ng V."/>
            <person name="Clum A."/>
            <person name="Steindorff A."/>
            <person name="Ohm R."/>
            <person name="Martin F."/>
            <person name="Silar P."/>
            <person name="Natvig D."/>
            <person name="Lalanne C."/>
            <person name="Gautier V."/>
            <person name="Ament-Velasquez S.L."/>
            <person name="Kruys A."/>
            <person name="Hutchinson M.I."/>
            <person name="Powell A.J."/>
            <person name="Barry K."/>
            <person name="Miller A.N."/>
            <person name="Grigoriev I.V."/>
            <person name="Debuchy R."/>
            <person name="Gladieux P."/>
            <person name="Thoren M.H."/>
            <person name="Johannesson H."/>
        </authorList>
    </citation>
    <scope>NUCLEOTIDE SEQUENCE</scope>
    <source>
        <strain evidence="1">CBS 560.94</strain>
    </source>
</reference>
<dbReference type="AlphaFoldDB" id="A0AAE0JCI2"/>
<protein>
    <submittedName>
        <fullName evidence="1">Uncharacterized protein</fullName>
    </submittedName>
</protein>
<keyword evidence="2" id="KW-1185">Reference proteome</keyword>
<comment type="caution">
    <text evidence="1">The sequence shown here is derived from an EMBL/GenBank/DDBJ whole genome shotgun (WGS) entry which is preliminary data.</text>
</comment>
<gene>
    <name evidence="1" type="ORF">B0H65DRAFT_575271</name>
</gene>
<dbReference type="RefSeq" id="XP_062680081.1">
    <property type="nucleotide sequence ID" value="XM_062830615.1"/>
</dbReference>
<dbReference type="EMBL" id="JAUEPP010000005">
    <property type="protein sequence ID" value="KAK3342288.1"/>
    <property type="molecule type" value="Genomic_DNA"/>
</dbReference>
<proteinExistence type="predicted"/>
<organism evidence="1 2">
    <name type="scientific">Neurospora tetraspora</name>
    <dbReference type="NCBI Taxonomy" id="94610"/>
    <lineage>
        <taxon>Eukaryota</taxon>
        <taxon>Fungi</taxon>
        <taxon>Dikarya</taxon>
        <taxon>Ascomycota</taxon>
        <taxon>Pezizomycotina</taxon>
        <taxon>Sordariomycetes</taxon>
        <taxon>Sordariomycetidae</taxon>
        <taxon>Sordariales</taxon>
        <taxon>Sordariaceae</taxon>
        <taxon>Neurospora</taxon>
    </lineage>
</organism>
<sequence length="147" mass="16994">MIARAKEVSELFPSWSWASCATEIFFQTFLPGSHHHIEDMVQVESIQPGQPLGPEAPYIAFETSSRIVLRGLLDAKFNTEQVFEQWATSLDGTMNGLEVLVSYDSDRNVKFDTDIVFDRPMPETIKHQDLRLLPIRLYCQFLFYNYL</sequence>
<accession>A0AAE0JCI2</accession>
<dbReference type="GeneID" id="87867769"/>
<name>A0AAE0JCI2_9PEZI</name>
<evidence type="ECO:0000313" key="1">
    <source>
        <dbReference type="EMBL" id="KAK3342288.1"/>
    </source>
</evidence>
<dbReference type="Proteomes" id="UP001278500">
    <property type="component" value="Unassembled WGS sequence"/>
</dbReference>